<name>A0A074WCV7_9PEZI</name>
<evidence type="ECO:0000313" key="3">
    <source>
        <dbReference type="EMBL" id="KEQ70960.1"/>
    </source>
</evidence>
<dbReference type="InterPro" id="IPR001509">
    <property type="entry name" value="Epimerase_deHydtase"/>
</dbReference>
<organism evidence="3 4">
    <name type="scientific">Aureobasidium namibiae CBS 147.97</name>
    <dbReference type="NCBI Taxonomy" id="1043004"/>
    <lineage>
        <taxon>Eukaryota</taxon>
        <taxon>Fungi</taxon>
        <taxon>Dikarya</taxon>
        <taxon>Ascomycota</taxon>
        <taxon>Pezizomycotina</taxon>
        <taxon>Dothideomycetes</taxon>
        <taxon>Dothideomycetidae</taxon>
        <taxon>Dothideales</taxon>
        <taxon>Saccotheciaceae</taxon>
        <taxon>Aureobasidium</taxon>
    </lineage>
</organism>
<dbReference type="SUPFAM" id="SSF51735">
    <property type="entry name" value="NAD(P)-binding Rossmann-fold domains"/>
    <property type="match status" value="1"/>
</dbReference>
<dbReference type="InterPro" id="IPR036291">
    <property type="entry name" value="NAD(P)-bd_dom_sf"/>
</dbReference>
<feature type="domain" description="NAD-dependent epimerase/dehydratase" evidence="2">
    <location>
        <begin position="3"/>
        <end position="135"/>
    </location>
</feature>
<dbReference type="RefSeq" id="XP_013425302.1">
    <property type="nucleotide sequence ID" value="XM_013569848.1"/>
</dbReference>
<dbReference type="PANTHER" id="PTHR14097:SF8">
    <property type="entry name" value="NAD(P)-BINDING DOMAIN-CONTAINING PROTEIN"/>
    <property type="match status" value="1"/>
</dbReference>
<sequence>MKIIVTGCTGVVGSEVVRSAIKHQFITHIYAVTRKPLDPKIADHNKVTQIIHDDFEQWPDHLLRLFEHEGVRGCIWCIGGWANKFASLEEAQRINISLAHTAAETFATTLCPSPAEIFQTKNKRGIAFRFIYMSCAGAEQNPFASLWWSADSRKMKGAAEKGLFELADSRNPGSLECYALRLGKVLPGGSTVYNLTTMGVSQSISDAHVAKCALNTVLDGRTKEEGGRILENADCLGDDWANINSLSID</sequence>
<evidence type="ECO:0000256" key="1">
    <source>
        <dbReference type="ARBA" id="ARBA00004370"/>
    </source>
</evidence>
<dbReference type="Gene3D" id="3.40.50.720">
    <property type="entry name" value="NAD(P)-binding Rossmann-like Domain"/>
    <property type="match status" value="1"/>
</dbReference>
<evidence type="ECO:0000313" key="4">
    <source>
        <dbReference type="Proteomes" id="UP000027730"/>
    </source>
</evidence>
<dbReference type="Proteomes" id="UP000027730">
    <property type="component" value="Unassembled WGS sequence"/>
</dbReference>
<protein>
    <recommendedName>
        <fullName evidence="2">NAD-dependent epimerase/dehydratase domain-containing protein</fullName>
    </recommendedName>
</protein>
<dbReference type="Pfam" id="PF01370">
    <property type="entry name" value="Epimerase"/>
    <property type="match status" value="1"/>
</dbReference>
<reference evidence="3 4" key="1">
    <citation type="journal article" date="2014" name="BMC Genomics">
        <title>Genome sequencing of four Aureobasidium pullulans varieties: biotechnological potential, stress tolerance, and description of new species.</title>
        <authorList>
            <person name="Gostin Ar C."/>
            <person name="Ohm R.A."/>
            <person name="Kogej T."/>
            <person name="Sonjak S."/>
            <person name="Turk M."/>
            <person name="Zajc J."/>
            <person name="Zalar P."/>
            <person name="Grube M."/>
            <person name="Sun H."/>
            <person name="Han J."/>
            <person name="Sharma A."/>
            <person name="Chiniquy J."/>
            <person name="Ngan C.Y."/>
            <person name="Lipzen A."/>
            <person name="Barry K."/>
            <person name="Grigoriev I.V."/>
            <person name="Gunde-Cimerman N."/>
        </authorList>
    </citation>
    <scope>NUCLEOTIDE SEQUENCE [LARGE SCALE GENOMIC DNA]</scope>
    <source>
        <strain evidence="3 4">CBS 147.97</strain>
    </source>
</reference>
<dbReference type="STRING" id="1043004.A0A074WCV7"/>
<dbReference type="OrthoDB" id="3535423at2759"/>
<gene>
    <name evidence="3" type="ORF">M436DRAFT_74697</name>
</gene>
<dbReference type="AlphaFoldDB" id="A0A074WCV7"/>
<accession>A0A074WCV7</accession>
<evidence type="ECO:0000259" key="2">
    <source>
        <dbReference type="Pfam" id="PF01370"/>
    </source>
</evidence>
<comment type="subcellular location">
    <subcellularLocation>
        <location evidence="1">Membrane</location>
    </subcellularLocation>
</comment>
<dbReference type="PANTHER" id="PTHR14097">
    <property type="entry name" value="OXIDOREDUCTASE HTATIP2"/>
    <property type="match status" value="1"/>
</dbReference>
<keyword evidence="4" id="KW-1185">Reference proteome</keyword>
<dbReference type="GeneID" id="25415519"/>
<dbReference type="GO" id="GO:0016020">
    <property type="term" value="C:membrane"/>
    <property type="evidence" value="ECO:0007669"/>
    <property type="project" value="UniProtKB-SubCell"/>
</dbReference>
<proteinExistence type="predicted"/>
<dbReference type="EMBL" id="KL584715">
    <property type="protein sequence ID" value="KEQ70960.1"/>
    <property type="molecule type" value="Genomic_DNA"/>
</dbReference>
<dbReference type="HOGENOM" id="CLU_071330_0_1_1"/>